<keyword evidence="3" id="KW-0560">Oxidoreductase</keyword>
<dbReference type="RefSeq" id="WP_063232382.1">
    <property type="nucleotide sequence ID" value="NZ_BCVO01000002.1"/>
</dbReference>
<dbReference type="OrthoDB" id="9800776at2"/>
<evidence type="ECO:0000259" key="6">
    <source>
        <dbReference type="PROSITE" id="PS51296"/>
    </source>
</evidence>
<sequence>MSEGTVASSKKKRVTPFPKECTFSKEDWEVLSQYWFPVAAVEEVSEKPIGIKLLDVHLVLYRANGKIIVARDLCLHRGVPLSMGWVEGDDIVCPYHGFRYGPEGNCTGIPAHPNAKISPRLCINIYPTVERYDLIWTSIASDKEDIPKLPAWDDEEYLNILPPSIDIAGSAGRQMEGFLDVSHFAWVHSESFADRNNPIVPSYKVEKTEYGLHVEYLSSVSNYGKGMRHLEPANFEWLRVFDIYPPLAARLTVHFPEGGKLHILNCASPVSARKTRMFSPMARNFDLDAPIEDTYEFNLQIFNEDKEMVENQKPEELPLDLQAEAHIAADKTSIAYRQLLRELGLGSNYTS</sequence>
<dbReference type="GO" id="GO:0005506">
    <property type="term" value="F:iron ion binding"/>
    <property type="evidence" value="ECO:0007669"/>
    <property type="project" value="InterPro"/>
</dbReference>
<dbReference type="GO" id="GO:0051537">
    <property type="term" value="F:2 iron, 2 sulfur cluster binding"/>
    <property type="evidence" value="ECO:0007669"/>
    <property type="project" value="UniProtKB-KW"/>
</dbReference>
<dbReference type="Pfam" id="PF19112">
    <property type="entry name" value="VanA_C"/>
    <property type="match status" value="1"/>
</dbReference>
<evidence type="ECO:0000256" key="1">
    <source>
        <dbReference type="ARBA" id="ARBA00022714"/>
    </source>
</evidence>
<reference evidence="7 8" key="1">
    <citation type="submission" date="2016-10" db="EMBL/GenBank/DDBJ databases">
        <title>The whole genome sequencing and assembly of Bacillus simplex DSM 1321 strain.</title>
        <authorList>
            <person name="Park M.-K."/>
            <person name="Lee Y.-J."/>
            <person name="Yi H."/>
            <person name="Bahn Y.-S."/>
            <person name="Kim J.F."/>
            <person name="Lee D.-W."/>
        </authorList>
    </citation>
    <scope>NUCLEOTIDE SEQUENCE [LARGE SCALE GENOMIC DNA]</scope>
    <source>
        <strain evidence="7 8">DSM 1321</strain>
    </source>
</reference>
<dbReference type="InterPro" id="IPR015881">
    <property type="entry name" value="ARHD_Rieske_2Fe_2S"/>
</dbReference>
<dbReference type="PROSITE" id="PS51296">
    <property type="entry name" value="RIESKE"/>
    <property type="match status" value="1"/>
</dbReference>
<dbReference type="GeneID" id="56472512"/>
<dbReference type="GO" id="GO:0004497">
    <property type="term" value="F:monooxygenase activity"/>
    <property type="evidence" value="ECO:0007669"/>
    <property type="project" value="UniProtKB-ARBA"/>
</dbReference>
<evidence type="ECO:0000256" key="5">
    <source>
        <dbReference type="ARBA" id="ARBA00023014"/>
    </source>
</evidence>
<dbReference type="InterPro" id="IPR050584">
    <property type="entry name" value="Cholesterol_7-desaturase"/>
</dbReference>
<dbReference type="GO" id="GO:0016705">
    <property type="term" value="F:oxidoreductase activity, acting on paired donors, with incorporation or reduction of molecular oxygen"/>
    <property type="evidence" value="ECO:0007669"/>
    <property type="project" value="UniProtKB-ARBA"/>
</dbReference>
<protein>
    <submittedName>
        <fullName evidence="7">Rieske (2Fe-2S) protein</fullName>
    </submittedName>
</protein>
<evidence type="ECO:0000256" key="3">
    <source>
        <dbReference type="ARBA" id="ARBA00023002"/>
    </source>
</evidence>
<dbReference type="InterPro" id="IPR036922">
    <property type="entry name" value="Rieske_2Fe-2S_sf"/>
</dbReference>
<dbReference type="PANTHER" id="PTHR21266">
    <property type="entry name" value="IRON-SULFUR DOMAIN CONTAINING PROTEIN"/>
    <property type="match status" value="1"/>
</dbReference>
<evidence type="ECO:0000256" key="2">
    <source>
        <dbReference type="ARBA" id="ARBA00022723"/>
    </source>
</evidence>
<keyword evidence="5" id="KW-0411">Iron-sulfur</keyword>
<dbReference type="Gene3D" id="2.102.10.10">
    <property type="entry name" value="Rieske [2Fe-2S] iron-sulphur domain"/>
    <property type="match status" value="1"/>
</dbReference>
<dbReference type="AlphaFoldDB" id="A0A223EEV9"/>
<dbReference type="EMBL" id="CP017704">
    <property type="protein sequence ID" value="ASS93770.1"/>
    <property type="molecule type" value="Genomic_DNA"/>
</dbReference>
<name>A0A223EEV9_9BACI</name>
<organism evidence="7 8">
    <name type="scientific">Peribacillus simplex NBRC 15720 = DSM 1321</name>
    <dbReference type="NCBI Taxonomy" id="1349754"/>
    <lineage>
        <taxon>Bacteria</taxon>
        <taxon>Bacillati</taxon>
        <taxon>Bacillota</taxon>
        <taxon>Bacilli</taxon>
        <taxon>Bacillales</taxon>
        <taxon>Bacillaceae</taxon>
        <taxon>Peribacillus</taxon>
    </lineage>
</organism>
<keyword evidence="1" id="KW-0001">2Fe-2S</keyword>
<dbReference type="InterPro" id="IPR017941">
    <property type="entry name" value="Rieske_2Fe-2S"/>
</dbReference>
<dbReference type="PROSITE" id="PS00570">
    <property type="entry name" value="RING_HYDROXYL_ALPHA"/>
    <property type="match status" value="1"/>
</dbReference>
<gene>
    <name evidence="7" type="ORF">BS1321_07175</name>
</gene>
<dbReference type="PANTHER" id="PTHR21266:SF57">
    <property type="entry name" value="3-CHLOROBENZOATE-3,4-DIOXYGENASE"/>
    <property type="match status" value="1"/>
</dbReference>
<keyword evidence="4" id="KW-0408">Iron</keyword>
<dbReference type="InterPro" id="IPR044043">
    <property type="entry name" value="VanA_C_cat"/>
</dbReference>
<proteinExistence type="predicted"/>
<feature type="domain" description="Rieske" evidence="6">
    <location>
        <begin position="35"/>
        <end position="137"/>
    </location>
</feature>
<evidence type="ECO:0000313" key="8">
    <source>
        <dbReference type="Proteomes" id="UP000214618"/>
    </source>
</evidence>
<dbReference type="Gene3D" id="3.90.380.10">
    <property type="entry name" value="Naphthalene 1,2-dioxygenase Alpha Subunit, Chain A, domain 1"/>
    <property type="match status" value="1"/>
</dbReference>
<evidence type="ECO:0000313" key="7">
    <source>
        <dbReference type="EMBL" id="ASS93770.1"/>
    </source>
</evidence>
<evidence type="ECO:0000256" key="4">
    <source>
        <dbReference type="ARBA" id="ARBA00023004"/>
    </source>
</evidence>
<accession>A0A223EEV9</accession>
<dbReference type="SUPFAM" id="SSF55961">
    <property type="entry name" value="Bet v1-like"/>
    <property type="match status" value="1"/>
</dbReference>
<keyword evidence="2" id="KW-0479">Metal-binding</keyword>
<dbReference type="Proteomes" id="UP000214618">
    <property type="component" value="Chromosome"/>
</dbReference>
<dbReference type="Pfam" id="PF00355">
    <property type="entry name" value="Rieske"/>
    <property type="match status" value="1"/>
</dbReference>
<dbReference type="SUPFAM" id="SSF50022">
    <property type="entry name" value="ISP domain"/>
    <property type="match status" value="1"/>
</dbReference>